<feature type="compositionally biased region" description="Basic residues" evidence="19">
    <location>
        <begin position="861"/>
        <end position="875"/>
    </location>
</feature>
<feature type="compositionally biased region" description="Basic and acidic residues" evidence="19">
    <location>
        <begin position="749"/>
        <end position="758"/>
    </location>
</feature>
<dbReference type="SUPFAM" id="SSF54928">
    <property type="entry name" value="RNA-binding domain, RBD"/>
    <property type="match status" value="1"/>
</dbReference>
<dbReference type="GO" id="GO:0019563">
    <property type="term" value="P:glycerol catabolic process"/>
    <property type="evidence" value="ECO:0007669"/>
    <property type="project" value="UniProtKB-UniPathway"/>
</dbReference>
<feature type="domain" description="Carbohydrate kinase FGGY N-terminal" evidence="20">
    <location>
        <begin position="1038"/>
        <end position="1294"/>
    </location>
</feature>
<comment type="similarity">
    <text evidence="4 18">Belongs to the FGGY kinase family.</text>
</comment>
<dbReference type="GO" id="GO:0003676">
    <property type="term" value="F:nucleic acid binding"/>
    <property type="evidence" value="ECO:0007669"/>
    <property type="project" value="InterPro"/>
</dbReference>
<dbReference type="PANTHER" id="PTHR13165">
    <property type="entry name" value="ARSENITE-RESISTANCE PROTEIN 2"/>
    <property type="match status" value="1"/>
</dbReference>
<reference evidence="24" key="1">
    <citation type="journal article" date="2020" name="J Insects Food Feed">
        <title>The yellow mealworm (Tenebrio molitor) genome: a resource for the emerging insects as food and feed industry.</title>
        <authorList>
            <person name="Eriksson T."/>
            <person name="Andere A."/>
            <person name="Kelstrup H."/>
            <person name="Emery V."/>
            <person name="Picard C."/>
        </authorList>
    </citation>
    <scope>NUCLEOTIDE SEQUENCE</scope>
    <source>
        <strain evidence="24">Stoneville</strain>
        <tissue evidence="24">Whole head</tissue>
    </source>
</reference>
<keyword evidence="10" id="KW-0319">Glycerol metabolism</keyword>
<evidence type="ECO:0000256" key="3">
    <source>
        <dbReference type="ARBA" id="ARBA00005407"/>
    </source>
</evidence>
<dbReference type="PROSITE" id="PS00445">
    <property type="entry name" value="FGGY_KINASES_2"/>
    <property type="match status" value="1"/>
</dbReference>
<evidence type="ECO:0000313" key="25">
    <source>
        <dbReference type="Proteomes" id="UP000719412"/>
    </source>
</evidence>
<proteinExistence type="inferred from homology"/>
<dbReference type="InterPro" id="IPR007042">
    <property type="entry name" value="SERRATE/Ars2_C"/>
</dbReference>
<dbReference type="PANTHER" id="PTHR13165:SF0">
    <property type="entry name" value="SERRATE RNA EFFECTOR MOLECULE HOMOLOG"/>
    <property type="match status" value="1"/>
</dbReference>
<feature type="compositionally biased region" description="Basic and acidic residues" evidence="19">
    <location>
        <begin position="289"/>
        <end position="339"/>
    </location>
</feature>
<keyword evidence="13" id="KW-0539">Nucleus</keyword>
<evidence type="ECO:0000259" key="21">
    <source>
        <dbReference type="Pfam" id="PF02782"/>
    </source>
</evidence>
<evidence type="ECO:0000259" key="22">
    <source>
        <dbReference type="Pfam" id="PF04959"/>
    </source>
</evidence>
<evidence type="ECO:0000259" key="23">
    <source>
        <dbReference type="Pfam" id="PF12066"/>
    </source>
</evidence>
<feature type="compositionally biased region" description="Low complexity" evidence="19">
    <location>
        <begin position="844"/>
        <end position="856"/>
    </location>
</feature>
<evidence type="ECO:0000256" key="5">
    <source>
        <dbReference type="ARBA" id="ARBA00012099"/>
    </source>
</evidence>
<keyword evidence="12" id="KW-0943">RNA-mediated gene silencing</keyword>
<evidence type="ECO:0000256" key="15">
    <source>
        <dbReference type="ARBA" id="ARBA00043149"/>
    </source>
</evidence>
<keyword evidence="8" id="KW-0547">Nucleotide-binding</keyword>
<feature type="compositionally biased region" description="Polar residues" evidence="19">
    <location>
        <begin position="808"/>
        <end position="825"/>
    </location>
</feature>
<evidence type="ECO:0000256" key="2">
    <source>
        <dbReference type="ARBA" id="ARBA00005190"/>
    </source>
</evidence>
<dbReference type="InterPro" id="IPR043129">
    <property type="entry name" value="ATPase_NBD"/>
</dbReference>
<evidence type="ECO:0000256" key="11">
    <source>
        <dbReference type="ARBA" id="ARBA00022840"/>
    </source>
</evidence>
<dbReference type="Gene3D" id="3.30.420.40">
    <property type="match status" value="2"/>
</dbReference>
<comment type="pathway">
    <text evidence="2">Polyol metabolism; glycerol degradation via glycerol kinase pathway; sn-glycerol 3-phosphate from glycerol: step 1/1.</text>
</comment>
<accession>A0A8J6LEH4</accession>
<dbReference type="InterPro" id="IPR039727">
    <property type="entry name" value="SE/Ars2"/>
</dbReference>
<organism evidence="24 25">
    <name type="scientific">Tenebrio molitor</name>
    <name type="common">Yellow mealworm beetle</name>
    <dbReference type="NCBI Taxonomy" id="7067"/>
    <lineage>
        <taxon>Eukaryota</taxon>
        <taxon>Metazoa</taxon>
        <taxon>Ecdysozoa</taxon>
        <taxon>Arthropoda</taxon>
        <taxon>Hexapoda</taxon>
        <taxon>Insecta</taxon>
        <taxon>Pterygota</taxon>
        <taxon>Neoptera</taxon>
        <taxon>Endopterygota</taxon>
        <taxon>Coleoptera</taxon>
        <taxon>Polyphaga</taxon>
        <taxon>Cucujiformia</taxon>
        <taxon>Tenebrionidae</taxon>
        <taxon>Tenebrio</taxon>
    </lineage>
</organism>
<name>A0A8J6LEH4_TENMO</name>
<feature type="region of interest" description="Disordered" evidence="19">
    <location>
        <begin position="235"/>
        <end position="406"/>
    </location>
</feature>
<evidence type="ECO:0000256" key="16">
    <source>
        <dbReference type="ARBA" id="ARBA00052101"/>
    </source>
</evidence>
<comment type="subcellular location">
    <subcellularLocation>
        <location evidence="1">Nucleus</location>
    </subcellularLocation>
</comment>
<feature type="domain" description="SERRATE/Ars2 N-terminal" evidence="23">
    <location>
        <begin position="113"/>
        <end position="221"/>
    </location>
</feature>
<evidence type="ECO:0000256" key="4">
    <source>
        <dbReference type="ARBA" id="ARBA00009156"/>
    </source>
</evidence>
<feature type="region of interest" description="Disordered" evidence="19">
    <location>
        <begin position="1"/>
        <end position="73"/>
    </location>
</feature>
<feature type="compositionally biased region" description="Basic and acidic residues" evidence="19">
    <location>
        <begin position="380"/>
        <end position="404"/>
    </location>
</feature>
<dbReference type="InterPro" id="IPR005999">
    <property type="entry name" value="Glycerol_kin"/>
</dbReference>
<feature type="region of interest" description="Disordered" evidence="19">
    <location>
        <begin position="86"/>
        <end position="107"/>
    </location>
</feature>
<evidence type="ECO:0000256" key="1">
    <source>
        <dbReference type="ARBA" id="ARBA00004123"/>
    </source>
</evidence>
<dbReference type="Gene3D" id="3.30.70.330">
    <property type="match status" value="1"/>
</dbReference>
<keyword evidence="11" id="KW-0067">ATP-binding</keyword>
<comment type="caution">
    <text evidence="24">The sequence shown here is derived from an EMBL/GenBank/DDBJ whole genome shotgun (WGS) entry which is preliminary data.</text>
</comment>
<evidence type="ECO:0000313" key="24">
    <source>
        <dbReference type="EMBL" id="KAH0818390.1"/>
    </source>
</evidence>
<comment type="catalytic activity">
    <reaction evidence="16">
        <text>glycerol + ATP = sn-glycerol 3-phosphate + ADP + H(+)</text>
        <dbReference type="Rhea" id="RHEA:21644"/>
        <dbReference type="ChEBI" id="CHEBI:15378"/>
        <dbReference type="ChEBI" id="CHEBI:17754"/>
        <dbReference type="ChEBI" id="CHEBI:30616"/>
        <dbReference type="ChEBI" id="CHEBI:57597"/>
        <dbReference type="ChEBI" id="CHEBI:456216"/>
        <dbReference type="EC" id="2.7.1.30"/>
    </reaction>
</comment>
<dbReference type="Proteomes" id="UP000719412">
    <property type="component" value="Unassembled WGS sequence"/>
</dbReference>
<evidence type="ECO:0000256" key="14">
    <source>
        <dbReference type="ARBA" id="ARBA00030701"/>
    </source>
</evidence>
<evidence type="ECO:0000256" key="6">
    <source>
        <dbReference type="ARBA" id="ARBA00017364"/>
    </source>
</evidence>
<evidence type="ECO:0000256" key="12">
    <source>
        <dbReference type="ARBA" id="ARBA00023158"/>
    </source>
</evidence>
<feature type="region of interest" description="Disordered" evidence="19">
    <location>
        <begin position="803"/>
        <end position="913"/>
    </location>
</feature>
<dbReference type="FunFam" id="3.30.420.40:FF:000177">
    <property type="entry name" value="Glycerol kinase"/>
    <property type="match status" value="1"/>
</dbReference>
<dbReference type="FunFam" id="3.30.420.40:FF:000108">
    <property type="entry name" value="Glycerol kinase, glycosomal"/>
    <property type="match status" value="1"/>
</dbReference>
<dbReference type="NCBIfam" id="TIGR01311">
    <property type="entry name" value="glycerol_kin"/>
    <property type="match status" value="1"/>
</dbReference>
<dbReference type="Pfam" id="PF12066">
    <property type="entry name" value="SERRATE_Ars2_N"/>
    <property type="match status" value="1"/>
</dbReference>
<evidence type="ECO:0000256" key="8">
    <source>
        <dbReference type="ARBA" id="ARBA00022741"/>
    </source>
</evidence>
<reference evidence="24" key="2">
    <citation type="submission" date="2021-08" db="EMBL/GenBank/DDBJ databases">
        <authorList>
            <person name="Eriksson T."/>
        </authorList>
    </citation>
    <scope>NUCLEOTIDE SEQUENCE</scope>
    <source>
        <strain evidence="24">Stoneville</strain>
        <tissue evidence="24">Whole head</tissue>
    </source>
</reference>
<comment type="similarity">
    <text evidence="3">Belongs to the ARS2 family.</text>
</comment>
<dbReference type="CDD" id="cd07792">
    <property type="entry name" value="ASKHA_NBD_FGGY_GK1-3-like"/>
    <property type="match status" value="1"/>
</dbReference>
<dbReference type="EMBL" id="JABDTM020017775">
    <property type="protein sequence ID" value="KAH0818390.1"/>
    <property type="molecule type" value="Genomic_DNA"/>
</dbReference>
<evidence type="ECO:0000256" key="18">
    <source>
        <dbReference type="RuleBase" id="RU003733"/>
    </source>
</evidence>
<keyword evidence="7 18" id="KW-0808">Transferase</keyword>
<keyword evidence="25" id="KW-1185">Reference proteome</keyword>
<dbReference type="InterPro" id="IPR018484">
    <property type="entry name" value="FGGY_N"/>
</dbReference>
<sequence>MADSDDEYDRKRRDKFRGERAEATYRGAERVARPRDDWAERDSWSRPRPREYRPGVRDRGYSPSLDPAPKRLRHDYYADSYYNHYTPYHQSTHREPPPSSQSEGQQPPMMSFKAFLATQDDNISDSEAIEKYNDYKLEFQRQQLNEFFVAHKDDEWFRLKYHPEDSVKRKEEQMAALKKRVEVFLELMNSGKLAVTVDCIKTGDLLKLLDTVVIKLEGGTDEDLAILEQEYTELEEKSKEQKKEEGSEKVNDDSAKKEQQEPEKPKCEEVETKENGESGDTATEDGEIEQDKVEENPPPEENKEPEKMDVDDEKKEEPETNEPPKEKEAVEGEEEVKKNQKDKKRKRSFSGSSSGSSSSSSESEEEKDKKEKKEEEEDAEKDKQKEEVKEQIETVEDDKPEKPKSLHKTTSIFLRNLAPTITKQEVEAVCGRYEGFLRVALADPQPERRWLRRGWVTFKRDANIKEICWNLNNIRLRDCELGAIVNRDLSRRIRPINGITAHKQVVRSDIRISAKVALHLDNRSGLWLDEEKKEKPQQTFGLVSNNPVLHNITDYLIEEASAEEEELLGLEPTADAQDSASTVERDEHLISVLDRIILYLRVVHSVDYYNHCEYPNEDEMPNRCGILHARGPPPTTKTDMTQFIGAPIEAKMSSFLPEKPRDENKNETKLIHLSLKDVDTEIDKFVQANTRELAKDKWLCPLSGKKFKGPDFVRKHIFNKHAEKIEEVKKEVEFFNNYLRDPKRPMLAEAPQPKREEPPTYNHPSYGSSFGGYGRLPPYYNQGYSQRSRGYAPRSRVQLTGVVDQGISDPSSTTEILTPPGSQKNLFKFNSDYSENEDDPAVYESSGSEWSSSSELEPVRRTTRRTSSRASKKPRLKSESSSDSEIDDPKPRKRNGVNKRQKVSNKPGSPEPVLKSVSKVIHSKDFSTGSFLILKKDAQVGDRNKHPCIWRVDGKALLQKYEPFEDEGKIRHKTTSIYTGWSALDRDLYAPVTVTVKQHNNQTLIVDLNWEKLKEINMDKAPNFEKVMTQNGATGPLVGAIDEGTSSARFILFKAGTAEVVASHQKELAQIFPQEGWVEQNPREILEVVKTCIEATIDKLIALGGSVNDIVAVGVTNQRESTIVWDKTTGQPLYNSIVWLDMRTSSTVDQLLDKVPNKTRNKNYLKPLCGLPLSPYFSAVKLKWLQENVPKVKKEMAAGNCLFGTVDSWVIWNLTGGKEGGVHMTDVTNASRTMLMNIDTLKWDPVLMNFFELPCSVLPTIKSSSEVYGHIKEGALRNVPIAGCLGDQQSALVGQQCLNRGQAKATYGTGCFLLYNTGKAKVDSSHGLITTVAYQLGPNQQPIYALEGSVAVAGAALNWLRDNLTILPTFGDTQSLAEKAELIESGEVFFVPAFSGLYAPYWQQDARGIIVGITEDTNSTHIVRAALDAVCFQTRDILEAMNKDYGSPLTHLQVDGGMTANSLLMQLQADLAGVTVLKPSMAESTALGAAMVAGAAMGCWDIEGSPLQISAQKWVPRSNENERDVRYAKWKMAIERTTGWDI</sequence>
<feature type="compositionally biased region" description="Low complexity" evidence="19">
    <location>
        <begin position="349"/>
        <end position="361"/>
    </location>
</feature>
<dbReference type="InterPro" id="IPR018483">
    <property type="entry name" value="Carb_kinase_FGGY_CS"/>
</dbReference>
<protein>
    <recommendedName>
        <fullName evidence="17">Probable glycerol kinase</fullName>
        <ecNumber evidence="5">2.7.1.30</ecNumber>
    </recommendedName>
    <alternativeName>
        <fullName evidence="15">ATP:glycerol 3-phosphotransferase</fullName>
    </alternativeName>
    <alternativeName>
        <fullName evidence="14">Arsenite-resistance protein 2 homolog</fullName>
    </alternativeName>
    <alternativeName>
        <fullName evidence="6">Serrate RNA effector molecule homolog</fullName>
    </alternativeName>
</protein>
<dbReference type="SUPFAM" id="SSF53067">
    <property type="entry name" value="Actin-like ATPase domain"/>
    <property type="match status" value="2"/>
</dbReference>
<evidence type="ECO:0000256" key="13">
    <source>
        <dbReference type="ARBA" id="ARBA00023242"/>
    </source>
</evidence>
<dbReference type="GO" id="GO:0004370">
    <property type="term" value="F:glycerol kinase activity"/>
    <property type="evidence" value="ECO:0007669"/>
    <property type="project" value="UniProtKB-EC"/>
</dbReference>
<dbReference type="CDD" id="cd00590">
    <property type="entry name" value="RRM_SF"/>
    <property type="match status" value="1"/>
</dbReference>
<dbReference type="InterPro" id="IPR018485">
    <property type="entry name" value="FGGY_C"/>
</dbReference>
<feature type="compositionally biased region" description="Basic and acidic residues" evidence="19">
    <location>
        <begin position="8"/>
        <end position="60"/>
    </location>
</feature>
<feature type="region of interest" description="Disordered" evidence="19">
    <location>
        <begin position="749"/>
        <end position="769"/>
    </location>
</feature>
<feature type="compositionally biased region" description="Basic residues" evidence="19">
    <location>
        <begin position="891"/>
        <end position="903"/>
    </location>
</feature>
<dbReference type="InterPro" id="IPR035979">
    <property type="entry name" value="RBD_domain_sf"/>
</dbReference>
<evidence type="ECO:0000256" key="19">
    <source>
        <dbReference type="SAM" id="MobiDB-lite"/>
    </source>
</evidence>
<dbReference type="Pfam" id="PF04959">
    <property type="entry name" value="ARS2"/>
    <property type="match status" value="1"/>
</dbReference>
<dbReference type="GO" id="GO:0006072">
    <property type="term" value="P:glycerol-3-phosphate metabolic process"/>
    <property type="evidence" value="ECO:0007669"/>
    <property type="project" value="InterPro"/>
</dbReference>
<evidence type="ECO:0000256" key="10">
    <source>
        <dbReference type="ARBA" id="ARBA00022798"/>
    </source>
</evidence>
<gene>
    <name evidence="24" type="ORF">GEV33_004398</name>
</gene>
<evidence type="ECO:0000259" key="20">
    <source>
        <dbReference type="Pfam" id="PF00370"/>
    </source>
</evidence>
<feature type="domain" description="Carbohydrate kinase FGGY C-terminal" evidence="21">
    <location>
        <begin position="1304"/>
        <end position="1497"/>
    </location>
</feature>
<feature type="compositionally biased region" description="Basic and acidic residues" evidence="19">
    <location>
        <begin position="235"/>
        <end position="276"/>
    </location>
</feature>
<evidence type="ECO:0000256" key="17">
    <source>
        <dbReference type="ARBA" id="ARBA00071571"/>
    </source>
</evidence>
<dbReference type="InterPro" id="IPR042018">
    <property type="entry name" value="GK1-3_metazoan-type"/>
</dbReference>
<dbReference type="GO" id="GO:0031053">
    <property type="term" value="P:primary miRNA processing"/>
    <property type="evidence" value="ECO:0007669"/>
    <property type="project" value="TreeGrafter"/>
</dbReference>
<dbReference type="EC" id="2.7.1.30" evidence="5"/>
<evidence type="ECO:0000256" key="9">
    <source>
        <dbReference type="ARBA" id="ARBA00022777"/>
    </source>
</evidence>
<dbReference type="GO" id="GO:0005524">
    <property type="term" value="F:ATP binding"/>
    <property type="evidence" value="ECO:0007669"/>
    <property type="project" value="UniProtKB-KW"/>
</dbReference>
<dbReference type="Pfam" id="PF00370">
    <property type="entry name" value="FGGY_N"/>
    <property type="match status" value="1"/>
</dbReference>
<feature type="domain" description="SERRATE/Ars2 C-terminal" evidence="22">
    <location>
        <begin position="648"/>
        <end position="762"/>
    </location>
</feature>
<evidence type="ECO:0000256" key="7">
    <source>
        <dbReference type="ARBA" id="ARBA00022679"/>
    </source>
</evidence>
<dbReference type="PROSITE" id="PS00933">
    <property type="entry name" value="FGGY_KINASES_1"/>
    <property type="match status" value="1"/>
</dbReference>
<dbReference type="GO" id="GO:0016604">
    <property type="term" value="C:nuclear body"/>
    <property type="evidence" value="ECO:0007669"/>
    <property type="project" value="TreeGrafter"/>
</dbReference>
<dbReference type="Pfam" id="PF02782">
    <property type="entry name" value="FGGY_C"/>
    <property type="match status" value="1"/>
</dbReference>
<dbReference type="InterPro" id="IPR021933">
    <property type="entry name" value="SERRATE/Ars2_N"/>
</dbReference>
<dbReference type="NCBIfam" id="NF000756">
    <property type="entry name" value="PRK00047.1"/>
    <property type="match status" value="1"/>
</dbReference>
<dbReference type="UniPathway" id="UPA00618">
    <property type="reaction ID" value="UER00672"/>
</dbReference>
<dbReference type="InterPro" id="IPR012677">
    <property type="entry name" value="Nucleotide-bd_a/b_plait_sf"/>
</dbReference>
<keyword evidence="9 18" id="KW-0418">Kinase</keyword>